<dbReference type="OrthoDB" id="3902805at2"/>
<dbReference type="SUPFAM" id="SSF48208">
    <property type="entry name" value="Six-hairpin glycosidases"/>
    <property type="match status" value="1"/>
</dbReference>
<dbReference type="InterPro" id="IPR011613">
    <property type="entry name" value="GH15-like"/>
</dbReference>
<gene>
    <name evidence="2" type="ORF">SCALIN_C34_0062</name>
</gene>
<dbReference type="EMBL" id="BAOS01000034">
    <property type="protein sequence ID" value="GAX62511.1"/>
    <property type="molecule type" value="Genomic_DNA"/>
</dbReference>
<feature type="domain" description="GH15-like" evidence="1">
    <location>
        <begin position="280"/>
        <end position="638"/>
    </location>
</feature>
<dbReference type="InterPro" id="IPR012341">
    <property type="entry name" value="6hp_glycosidase-like_sf"/>
</dbReference>
<keyword evidence="2" id="KW-0378">Hydrolase</keyword>
<dbReference type="Gene3D" id="1.50.10.10">
    <property type="match status" value="1"/>
</dbReference>
<dbReference type="GO" id="GO:0005975">
    <property type="term" value="P:carbohydrate metabolic process"/>
    <property type="evidence" value="ECO:0007669"/>
    <property type="project" value="InterPro"/>
</dbReference>
<name>A0A286U364_9BACT</name>
<evidence type="ECO:0000259" key="1">
    <source>
        <dbReference type="Pfam" id="PF00723"/>
    </source>
</evidence>
<keyword evidence="3" id="KW-1185">Reference proteome</keyword>
<dbReference type="PANTHER" id="PTHR31616:SF13">
    <property type="entry name" value="GLUCAN 1,4-ALPHA-GLUCOSIDASE"/>
    <property type="match status" value="1"/>
</dbReference>
<dbReference type="InterPro" id="IPR008928">
    <property type="entry name" value="6-hairpin_glycosidase_sf"/>
</dbReference>
<dbReference type="GO" id="GO:0004553">
    <property type="term" value="F:hydrolase activity, hydrolyzing O-glycosyl compounds"/>
    <property type="evidence" value="ECO:0007669"/>
    <property type="project" value="TreeGrafter"/>
</dbReference>
<organism evidence="2 3">
    <name type="scientific">Candidatus Scalindua japonica</name>
    <dbReference type="NCBI Taxonomy" id="1284222"/>
    <lineage>
        <taxon>Bacteria</taxon>
        <taxon>Pseudomonadati</taxon>
        <taxon>Planctomycetota</taxon>
        <taxon>Candidatus Brocadiia</taxon>
        <taxon>Candidatus Brocadiales</taxon>
        <taxon>Candidatus Scalinduaceae</taxon>
        <taxon>Candidatus Scalindua</taxon>
    </lineage>
</organism>
<evidence type="ECO:0000313" key="3">
    <source>
        <dbReference type="Proteomes" id="UP000218542"/>
    </source>
</evidence>
<accession>A0A286U364</accession>
<protein>
    <submittedName>
        <fullName evidence="2">Glucoamylase and related glycosyl hydrolases</fullName>
    </submittedName>
</protein>
<comment type="caution">
    <text evidence="2">The sequence shown here is derived from an EMBL/GenBank/DDBJ whole genome shotgun (WGS) entry which is preliminary data.</text>
</comment>
<evidence type="ECO:0000313" key="2">
    <source>
        <dbReference type="EMBL" id="GAX62511.1"/>
    </source>
</evidence>
<proteinExistence type="predicted"/>
<dbReference type="PANTHER" id="PTHR31616">
    <property type="entry name" value="TREHALASE"/>
    <property type="match status" value="1"/>
</dbReference>
<sequence length="671" mass="76730">MPKNIPVGNGNLLLNFDSDYQIRDVYFPYIGQEHHSKGDPFRFGVWVDGRCSWTGPEWDKSLKYYNNTLVTDVFLRNESLGLELRCHDVVDMELNVYIKEIEVINLQGNERQVRLFFCQDFYLCGYDIGDTAYFDPRTHSIIHYKANRYFLINCCNSEEEGVNHYACCRKESSGREGIWHSAERGLLNGNQISWGAADSAIGIWLDVPPKGKAAAHYWIAAGTNYSEVSQLNRKVLEKTPDELMKRTSDYWRAWVTKESRSFGDLPGSVINIYNRSLLIIRTQIDNRGAIIAANDSDIVHFGGDTYSYMWGRDGAFVAAALAKAGYTHVCMKFFNFCARVLSEEGYLYQHYNPDGSLASNWHPWLVEGKEVLPIQEDSTALILWALWIHYESSKDIEFIRPFYDTLIKKSADFMVNHRDPDTKLPIPCYDLWEERFGVHTYTVASVIAGLRAAANFARLFLDTSLAEKYDKTAEEIKGGLTKHLYHTGLKRYARSGYRKGKGYELDEVIDVSLSALAFLGVLPPRDSRMIQTMEAIHQQLWLKTPVEGCARYQDDVYHRPNDSPEDIPGNPWFISTLWLAEYYIARAESLHELREAIPYLEWCTKNALPSGVLAEQVHPVNGAPLSVSPLTWSHSSFVWTVQLYTDKFNSFVVNKTSSCNLEDYKTEGIMG</sequence>
<dbReference type="AlphaFoldDB" id="A0A286U364"/>
<dbReference type="RefSeq" id="WP_096895900.1">
    <property type="nucleotide sequence ID" value="NZ_BAOS01000034.1"/>
</dbReference>
<reference evidence="3" key="1">
    <citation type="journal article" date="2017" name="Environ. Microbiol. Rep.">
        <title>Genetic Diversity of Marine Anaerobic Ammonium-Oxidizing Bacteria as Revealed by Genomic and Proteomic Analyses of 'Candidatus Scalindua japonica'.</title>
        <authorList>
            <person name="Oshiki M."/>
            <person name="Mizuto K."/>
            <person name="Kimura Z."/>
            <person name="Kindaichi T."/>
            <person name="Satoh H."/>
            <person name="Okabe S."/>
        </authorList>
    </citation>
    <scope>NUCLEOTIDE SEQUENCE [LARGE SCALE GENOMIC DNA]</scope>
    <source>
        <strain evidence="3">husup-a2</strain>
    </source>
</reference>
<dbReference type="Proteomes" id="UP000218542">
    <property type="component" value="Unassembled WGS sequence"/>
</dbReference>
<dbReference type="Pfam" id="PF00723">
    <property type="entry name" value="Glyco_hydro_15"/>
    <property type="match status" value="1"/>
</dbReference>